<sequence length="405" mass="44502">MLNESHSLTLFYWKGISLRDGRMRGAILAHSLTDVREQLAARSILLLRVAKETHHPFFARRLKGRDITRLCRQFSTLLAGGIPLLSVFELTRAATRNNTLKQLLVTLSTCVSRGMGLAEAMRAHPHCFDAASCSLIQVGERSATLAGMFDRIATEREKTERLRRAIVKALAYPVTVMIIAFVVSVGLLTFVVPEFERMFAHFGTELPLPTRTIVSFSHFLTGPSFKHWIIPGLFSVCTSLMMLRKNPRVCLAAERMGFAVPGAGPLFARFAGMRLASLLATTMGAGIPLSNALEDIAQTTRTSRFQTGIKGILSAVQRGESLSASMQKSGLFEEHLLVMVRTGEDAGTLQSSLHEAGLWLEAHLEHRLEILSNLIEPFIMAILGLLVGGLVVALYLPVLTLGRII</sequence>
<dbReference type="InterPro" id="IPR018076">
    <property type="entry name" value="T2SS_GspF_dom"/>
</dbReference>
<keyword evidence="6" id="KW-1133">Transmembrane helix</keyword>
<accession>A0A0W0TNA4</accession>
<evidence type="ECO:0000256" key="1">
    <source>
        <dbReference type="ARBA" id="ARBA00004429"/>
    </source>
</evidence>
<evidence type="ECO:0000259" key="8">
    <source>
        <dbReference type="Pfam" id="PF00482"/>
    </source>
</evidence>
<evidence type="ECO:0000256" key="4">
    <source>
        <dbReference type="ARBA" id="ARBA00022519"/>
    </source>
</evidence>
<feature type="domain" description="Type II secretion system protein GspF" evidence="8">
    <location>
        <begin position="277"/>
        <end position="397"/>
    </location>
</feature>
<evidence type="ECO:0000313" key="9">
    <source>
        <dbReference type="EMBL" id="KTC97089.1"/>
    </source>
</evidence>
<dbReference type="GO" id="GO:0015628">
    <property type="term" value="P:protein secretion by the type II secretion system"/>
    <property type="evidence" value="ECO:0007669"/>
    <property type="project" value="TreeGrafter"/>
</dbReference>
<keyword evidence="7" id="KW-0472">Membrane</keyword>
<reference evidence="9 10" key="1">
    <citation type="submission" date="2015-11" db="EMBL/GenBank/DDBJ databases">
        <title>Genomic analysis of 38 Legionella species identifies large and diverse effector repertoires.</title>
        <authorList>
            <person name="Burstein D."/>
            <person name="Amaro F."/>
            <person name="Zusman T."/>
            <person name="Lifshitz Z."/>
            <person name="Cohen O."/>
            <person name="Gilbert J.A."/>
            <person name="Pupko T."/>
            <person name="Shuman H.A."/>
            <person name="Segal G."/>
        </authorList>
    </citation>
    <scope>NUCLEOTIDE SEQUENCE [LARGE SCALE GENOMIC DNA]</scope>
    <source>
        <strain evidence="9 10">ATCC 49504</strain>
    </source>
</reference>
<keyword evidence="4" id="KW-0997">Cell inner membrane</keyword>
<dbReference type="RefSeq" id="WP_028387372.1">
    <property type="nucleotide sequence ID" value="NZ_CAAAHN010000004.1"/>
</dbReference>
<dbReference type="InterPro" id="IPR003004">
    <property type="entry name" value="GspF/PilC"/>
</dbReference>
<proteinExistence type="inferred from homology"/>
<dbReference type="Gene3D" id="1.20.81.30">
    <property type="entry name" value="Type II secretion system (T2SS), domain F"/>
    <property type="match status" value="2"/>
</dbReference>
<comment type="similarity">
    <text evidence="2">Belongs to the GSP F family.</text>
</comment>
<dbReference type="STRING" id="45065.Lgee_2060"/>
<keyword evidence="10" id="KW-1185">Reference proteome</keyword>
<keyword evidence="3" id="KW-1003">Cell membrane</keyword>
<evidence type="ECO:0000313" key="10">
    <source>
        <dbReference type="Proteomes" id="UP000054785"/>
    </source>
</evidence>
<evidence type="ECO:0000256" key="3">
    <source>
        <dbReference type="ARBA" id="ARBA00022475"/>
    </source>
</evidence>
<comment type="subcellular location">
    <subcellularLocation>
        <location evidence="1">Cell inner membrane</location>
        <topology evidence="1">Multi-pass membrane protein</topology>
    </subcellularLocation>
</comment>
<keyword evidence="5" id="KW-0812">Transmembrane</keyword>
<dbReference type="OrthoDB" id="9805682at2"/>
<evidence type="ECO:0000256" key="6">
    <source>
        <dbReference type="ARBA" id="ARBA00022989"/>
    </source>
</evidence>
<dbReference type="PRINTS" id="PR00812">
    <property type="entry name" value="BCTERIALGSPF"/>
</dbReference>
<dbReference type="FunFam" id="1.20.81.30:FF:000001">
    <property type="entry name" value="Type II secretion system protein F"/>
    <property type="match status" value="1"/>
</dbReference>
<dbReference type="PATRIC" id="fig|45065.4.peg.2236"/>
<feature type="domain" description="Type II secretion system protein GspF" evidence="8">
    <location>
        <begin position="70"/>
        <end position="193"/>
    </location>
</feature>
<evidence type="ECO:0000256" key="2">
    <source>
        <dbReference type="ARBA" id="ARBA00005745"/>
    </source>
</evidence>
<organism evidence="9 10">
    <name type="scientific">Legionella geestiana</name>
    <dbReference type="NCBI Taxonomy" id="45065"/>
    <lineage>
        <taxon>Bacteria</taxon>
        <taxon>Pseudomonadati</taxon>
        <taxon>Pseudomonadota</taxon>
        <taxon>Gammaproteobacteria</taxon>
        <taxon>Legionellales</taxon>
        <taxon>Legionellaceae</taxon>
        <taxon>Legionella</taxon>
    </lineage>
</organism>
<dbReference type="Proteomes" id="UP000054785">
    <property type="component" value="Unassembled WGS sequence"/>
</dbReference>
<comment type="caution">
    <text evidence="9">The sequence shown here is derived from an EMBL/GenBank/DDBJ whole genome shotgun (WGS) entry which is preliminary data.</text>
</comment>
<evidence type="ECO:0000256" key="5">
    <source>
        <dbReference type="ARBA" id="ARBA00022692"/>
    </source>
</evidence>
<dbReference type="PANTHER" id="PTHR30012">
    <property type="entry name" value="GENERAL SECRETION PATHWAY PROTEIN"/>
    <property type="match status" value="1"/>
</dbReference>
<dbReference type="GO" id="GO:0005886">
    <property type="term" value="C:plasma membrane"/>
    <property type="evidence" value="ECO:0007669"/>
    <property type="project" value="UniProtKB-SubCell"/>
</dbReference>
<gene>
    <name evidence="9" type="primary">pilC</name>
    <name evidence="9" type="ORF">Lgee_2060</name>
</gene>
<protein>
    <submittedName>
        <fullName evidence="9">Pilus assembly protein PilC</fullName>
    </submittedName>
</protein>
<name>A0A0W0TNA4_9GAMM</name>
<dbReference type="InterPro" id="IPR042094">
    <property type="entry name" value="T2SS_GspF_sf"/>
</dbReference>
<dbReference type="EMBL" id="LNYC01000073">
    <property type="protein sequence ID" value="KTC97089.1"/>
    <property type="molecule type" value="Genomic_DNA"/>
</dbReference>
<dbReference type="Pfam" id="PF00482">
    <property type="entry name" value="T2SSF"/>
    <property type="match status" value="2"/>
</dbReference>
<dbReference type="PANTHER" id="PTHR30012:SF7">
    <property type="entry name" value="PROTEIN TRANSPORT PROTEIN HOFC HOMOLOG"/>
    <property type="match status" value="1"/>
</dbReference>
<dbReference type="AlphaFoldDB" id="A0A0W0TNA4"/>
<evidence type="ECO:0000256" key="7">
    <source>
        <dbReference type="ARBA" id="ARBA00023136"/>
    </source>
</evidence>